<comment type="subcellular location">
    <subcellularLocation>
        <location evidence="5">Cytoplasm</location>
    </subcellularLocation>
</comment>
<gene>
    <name evidence="5 7" type="primary">cmk</name>
    <name evidence="7" type="ORF">KQI68_04840</name>
</gene>
<dbReference type="EC" id="2.7.4.25" evidence="5"/>
<dbReference type="NCBIfam" id="TIGR00017">
    <property type="entry name" value="cmk"/>
    <property type="match status" value="1"/>
</dbReference>
<evidence type="ECO:0000256" key="5">
    <source>
        <dbReference type="HAMAP-Rule" id="MF_00238"/>
    </source>
</evidence>
<organism evidence="7 8">
    <name type="scientific">Peptoniphilus ovalis</name>
    <dbReference type="NCBI Taxonomy" id="2841503"/>
    <lineage>
        <taxon>Bacteria</taxon>
        <taxon>Bacillati</taxon>
        <taxon>Bacillota</taxon>
        <taxon>Tissierellia</taxon>
        <taxon>Tissierellales</taxon>
        <taxon>Peptoniphilaceae</taxon>
        <taxon>Peptoniphilus</taxon>
    </lineage>
</organism>
<evidence type="ECO:0000256" key="3">
    <source>
        <dbReference type="ARBA" id="ARBA00022777"/>
    </source>
</evidence>
<evidence type="ECO:0000313" key="7">
    <source>
        <dbReference type="EMBL" id="MBU5669167.1"/>
    </source>
</evidence>
<evidence type="ECO:0000256" key="4">
    <source>
        <dbReference type="ARBA" id="ARBA00022840"/>
    </source>
</evidence>
<dbReference type="InterPro" id="IPR003136">
    <property type="entry name" value="Cytidylate_kin"/>
</dbReference>
<keyword evidence="2 5" id="KW-0547">Nucleotide-binding</keyword>
<feature type="binding site" evidence="5">
    <location>
        <begin position="7"/>
        <end position="15"/>
    </location>
    <ligand>
        <name>ATP</name>
        <dbReference type="ChEBI" id="CHEBI:30616"/>
    </ligand>
</feature>
<keyword evidence="3 5" id="KW-0418">Kinase</keyword>
<sequence length="207" mass="23884">MKIAIDGPAGSGKSTIAKEVASRLGITYIDTGAMYRAITLKLLNENEKDFEKILKDTKIEFKEDFIFLDGKDVSSEIRKNEISNKTSEMSKNPLIREYLVEMQRHIAENIDVVMEGRDIGSVVLKDAEHKFFLTADVEVRARRRFNQLLEKNKDIEFETVLEDLKKRDYNDTHRKNSPLIQTDDAILIDSSNLNLEETVNKILEYIR</sequence>
<dbReference type="EMBL" id="JAHLQO010000003">
    <property type="protein sequence ID" value="MBU5669167.1"/>
    <property type="molecule type" value="Genomic_DNA"/>
</dbReference>
<protein>
    <recommendedName>
        <fullName evidence="5">Cytidylate kinase</fullName>
        <shortName evidence="5">CK</shortName>
        <ecNumber evidence="5">2.7.4.25</ecNumber>
    </recommendedName>
    <alternativeName>
        <fullName evidence="5">Cytidine monophosphate kinase</fullName>
        <shortName evidence="5">CMP kinase</shortName>
    </alternativeName>
</protein>
<comment type="similarity">
    <text evidence="5">Belongs to the cytidylate kinase family. Type 1 subfamily.</text>
</comment>
<dbReference type="RefSeq" id="WP_216549013.1">
    <property type="nucleotide sequence ID" value="NZ_JAHLQO010000003.1"/>
</dbReference>
<keyword evidence="4 5" id="KW-0067">ATP-binding</keyword>
<accession>A0ABS6FI49</accession>
<dbReference type="CDD" id="cd02020">
    <property type="entry name" value="CMPK"/>
    <property type="match status" value="1"/>
</dbReference>
<dbReference type="HAMAP" id="MF_00238">
    <property type="entry name" value="Cytidyl_kinase_type1"/>
    <property type="match status" value="1"/>
</dbReference>
<reference evidence="7 8" key="1">
    <citation type="submission" date="2021-06" db="EMBL/GenBank/DDBJ databases">
        <authorList>
            <person name="Sun Q."/>
            <person name="Li D."/>
        </authorList>
    </citation>
    <scope>NUCLEOTIDE SEQUENCE [LARGE SCALE GENOMIC DNA]</scope>
    <source>
        <strain evidence="7 8">MSJ-1</strain>
    </source>
</reference>
<dbReference type="Pfam" id="PF02224">
    <property type="entry name" value="Cytidylate_kin"/>
    <property type="match status" value="1"/>
</dbReference>
<dbReference type="InterPro" id="IPR011994">
    <property type="entry name" value="Cytidylate_kinase_dom"/>
</dbReference>
<keyword evidence="5" id="KW-0963">Cytoplasm</keyword>
<dbReference type="GO" id="GO:0016301">
    <property type="term" value="F:kinase activity"/>
    <property type="evidence" value="ECO:0007669"/>
    <property type="project" value="UniProtKB-KW"/>
</dbReference>
<name>A0ABS6FI49_9FIRM</name>
<evidence type="ECO:0000256" key="1">
    <source>
        <dbReference type="ARBA" id="ARBA00022679"/>
    </source>
</evidence>
<evidence type="ECO:0000256" key="2">
    <source>
        <dbReference type="ARBA" id="ARBA00022741"/>
    </source>
</evidence>
<comment type="catalytic activity">
    <reaction evidence="5">
        <text>CMP + ATP = CDP + ADP</text>
        <dbReference type="Rhea" id="RHEA:11600"/>
        <dbReference type="ChEBI" id="CHEBI:30616"/>
        <dbReference type="ChEBI" id="CHEBI:58069"/>
        <dbReference type="ChEBI" id="CHEBI:60377"/>
        <dbReference type="ChEBI" id="CHEBI:456216"/>
        <dbReference type="EC" id="2.7.4.25"/>
    </reaction>
</comment>
<keyword evidence="1 5" id="KW-0808">Transferase</keyword>
<proteinExistence type="inferred from homology"/>
<dbReference type="Proteomes" id="UP000783742">
    <property type="component" value="Unassembled WGS sequence"/>
</dbReference>
<comment type="caution">
    <text evidence="7">The sequence shown here is derived from an EMBL/GenBank/DDBJ whole genome shotgun (WGS) entry which is preliminary data.</text>
</comment>
<dbReference type="PANTHER" id="PTHR21299:SF2">
    <property type="entry name" value="CYTIDYLATE KINASE"/>
    <property type="match status" value="1"/>
</dbReference>
<keyword evidence="8" id="KW-1185">Reference proteome</keyword>
<feature type="domain" description="Cytidylate kinase" evidence="6">
    <location>
        <begin position="3"/>
        <end position="207"/>
    </location>
</feature>
<evidence type="ECO:0000259" key="6">
    <source>
        <dbReference type="Pfam" id="PF02224"/>
    </source>
</evidence>
<dbReference type="PANTHER" id="PTHR21299">
    <property type="entry name" value="CYTIDYLATE KINASE/PANTOATE-BETA-ALANINE LIGASE"/>
    <property type="match status" value="1"/>
</dbReference>
<evidence type="ECO:0000313" key="8">
    <source>
        <dbReference type="Proteomes" id="UP000783742"/>
    </source>
</evidence>
<comment type="catalytic activity">
    <reaction evidence="5">
        <text>dCMP + ATP = dCDP + ADP</text>
        <dbReference type="Rhea" id="RHEA:25094"/>
        <dbReference type="ChEBI" id="CHEBI:30616"/>
        <dbReference type="ChEBI" id="CHEBI:57566"/>
        <dbReference type="ChEBI" id="CHEBI:58593"/>
        <dbReference type="ChEBI" id="CHEBI:456216"/>
        <dbReference type="EC" id="2.7.4.25"/>
    </reaction>
</comment>